<reference evidence="6 7" key="1">
    <citation type="journal article" date="2016" name="Genome Biol. Evol.">
        <title>Divergent and convergent evolution of fungal pathogenicity.</title>
        <authorList>
            <person name="Shang Y."/>
            <person name="Xiao G."/>
            <person name="Zheng P."/>
            <person name="Cen K."/>
            <person name="Zhan S."/>
            <person name="Wang C."/>
        </authorList>
    </citation>
    <scope>NUCLEOTIDE SEQUENCE [LARGE SCALE GENOMIC DNA]</scope>
    <source>
        <strain evidence="6 7">ARSEF 2679</strain>
    </source>
</reference>
<keyword evidence="6" id="KW-0418">Kinase</keyword>
<comment type="catalytic activity">
    <reaction evidence="2">
        <text>L-threonyl-[protein] + ATP = O-phospho-L-threonyl-[protein] + ADP + H(+)</text>
        <dbReference type="Rhea" id="RHEA:46608"/>
        <dbReference type="Rhea" id="RHEA-COMP:11060"/>
        <dbReference type="Rhea" id="RHEA-COMP:11605"/>
        <dbReference type="ChEBI" id="CHEBI:15378"/>
        <dbReference type="ChEBI" id="CHEBI:30013"/>
        <dbReference type="ChEBI" id="CHEBI:30616"/>
        <dbReference type="ChEBI" id="CHEBI:61977"/>
        <dbReference type="ChEBI" id="CHEBI:456216"/>
        <dbReference type="EC" id="2.7.11.1"/>
    </reaction>
</comment>
<protein>
    <recommendedName>
        <fullName evidence="1">non-specific serine/threonine protein kinase</fullName>
        <ecNumber evidence="1">2.7.11.1</ecNumber>
    </recommendedName>
</protein>
<dbReference type="EC" id="2.7.11.1" evidence="1"/>
<feature type="compositionally biased region" description="Gly residues" evidence="4">
    <location>
        <begin position="506"/>
        <end position="518"/>
    </location>
</feature>
<dbReference type="OrthoDB" id="5584477at2759"/>
<evidence type="ECO:0000256" key="3">
    <source>
        <dbReference type="ARBA" id="ARBA00048679"/>
    </source>
</evidence>
<evidence type="ECO:0000256" key="1">
    <source>
        <dbReference type="ARBA" id="ARBA00012513"/>
    </source>
</evidence>
<dbReference type="STRING" id="1081104.A0A167YGL0"/>
<dbReference type="InterPro" id="IPR011009">
    <property type="entry name" value="Kinase-like_dom_sf"/>
</dbReference>
<keyword evidence="6" id="KW-0808">Transferase</keyword>
<dbReference type="Gene3D" id="1.10.510.10">
    <property type="entry name" value="Transferase(Phosphotransferase) domain 1"/>
    <property type="match status" value="1"/>
</dbReference>
<feature type="compositionally biased region" description="Low complexity" evidence="4">
    <location>
        <begin position="519"/>
        <end position="530"/>
    </location>
</feature>
<comment type="catalytic activity">
    <reaction evidence="3">
        <text>L-seryl-[protein] + ATP = O-phospho-L-seryl-[protein] + ADP + H(+)</text>
        <dbReference type="Rhea" id="RHEA:17989"/>
        <dbReference type="Rhea" id="RHEA-COMP:9863"/>
        <dbReference type="Rhea" id="RHEA-COMP:11604"/>
        <dbReference type="ChEBI" id="CHEBI:15378"/>
        <dbReference type="ChEBI" id="CHEBI:29999"/>
        <dbReference type="ChEBI" id="CHEBI:30616"/>
        <dbReference type="ChEBI" id="CHEBI:83421"/>
        <dbReference type="ChEBI" id="CHEBI:456216"/>
        <dbReference type="EC" id="2.7.11.1"/>
    </reaction>
</comment>
<dbReference type="AlphaFoldDB" id="A0A167YGL0"/>
<dbReference type="PANTHER" id="PTHR38248">
    <property type="entry name" value="FUNK1 6"/>
    <property type="match status" value="1"/>
</dbReference>
<dbReference type="PANTHER" id="PTHR38248:SF2">
    <property type="entry name" value="FUNK1 11"/>
    <property type="match status" value="1"/>
</dbReference>
<evidence type="ECO:0000313" key="6">
    <source>
        <dbReference type="EMBL" id="OAA66299.1"/>
    </source>
</evidence>
<feature type="region of interest" description="Disordered" evidence="4">
    <location>
        <begin position="454"/>
        <end position="535"/>
    </location>
</feature>
<feature type="domain" description="Fungal-type protein kinase" evidence="5">
    <location>
        <begin position="255"/>
        <end position="658"/>
    </location>
</feature>
<evidence type="ECO:0000313" key="7">
    <source>
        <dbReference type="Proteomes" id="UP000076744"/>
    </source>
</evidence>
<proteinExistence type="predicted"/>
<evidence type="ECO:0000256" key="4">
    <source>
        <dbReference type="SAM" id="MobiDB-lite"/>
    </source>
</evidence>
<organism evidence="6 7">
    <name type="scientific">Cordyceps fumosorosea (strain ARSEF 2679)</name>
    <name type="common">Isaria fumosorosea</name>
    <dbReference type="NCBI Taxonomy" id="1081104"/>
    <lineage>
        <taxon>Eukaryota</taxon>
        <taxon>Fungi</taxon>
        <taxon>Dikarya</taxon>
        <taxon>Ascomycota</taxon>
        <taxon>Pezizomycotina</taxon>
        <taxon>Sordariomycetes</taxon>
        <taxon>Hypocreomycetidae</taxon>
        <taxon>Hypocreales</taxon>
        <taxon>Cordycipitaceae</taxon>
        <taxon>Cordyceps</taxon>
    </lineage>
</organism>
<evidence type="ECO:0000259" key="5">
    <source>
        <dbReference type="Pfam" id="PF17667"/>
    </source>
</evidence>
<dbReference type="GeneID" id="30020429"/>
<name>A0A167YGL0_CORFA</name>
<dbReference type="GO" id="GO:0004674">
    <property type="term" value="F:protein serine/threonine kinase activity"/>
    <property type="evidence" value="ECO:0007669"/>
    <property type="project" value="UniProtKB-EC"/>
</dbReference>
<dbReference type="Pfam" id="PF17667">
    <property type="entry name" value="Pkinase_fungal"/>
    <property type="match status" value="1"/>
</dbReference>
<gene>
    <name evidence="6" type="ORF">ISF_04137</name>
</gene>
<sequence length="749" mass="83398">MVLTEDQKQIITDHPLNDLLAALPTKLRHFKLEDNEDDTRPCDNQAWRADICNLLGILMGTTAAYQLRTSDGHRIASMLMHARQIVGTLQPSRFRSLIDAIVADCSDLVLWAVVINFVQGLDPSTPENSAISKQVPAKLATPLPASSAHLSDGENRAVIEERLFHEIGDSTHRNVPGFFQKHFNPATWDKRQRRMLKDLLTHHDGHNWAEFPDDPSEKPVWKWLTQLEKDSMAGAPYTLHTMRTATEFKDGKAQMDLMFRKSNAKNDYRDVVVVVVVVGEHKKVHNPSDFKAVILQLARYLRGIFSDQSLRRFVHAFTLCGAIMELWVFDRSGLYSSGEFNIHEKPERFACALVAYASMNNDAMGLDTYIELRNNHRYLTAKDAAGNEKRVEVAKGKLLVRQRAIVCRGTTCYRTTRGVAKFSWRSADRQPSEVKHLTLAAARGVEGVATTRHKFHSGPEAEPGSAGLSDSGSSRKRPSSNDDGTGSTKRRPDSQRRPRRQPRSGAGTGGPPGAGSGSESGSESPHGSRPSVHRANRDVLYENRILSCLVISPAGRVVSDFNSARELLEVLRDAIRAHQSLLMKGGILHRDISSNNIIITDASQGFKGMLIDLDLAKGQDRERSGARNKTGTMQFMAIEVLLGKDHPYQHDLESFFYMPRPTSRLCKWEEVGGLDQIADAKAGDMAGYGLRRILEEFPRAFEMVKPLCLRIRAILFGDMAEQKIGTPAGDPLRLYNAILAAYDIALSSF</sequence>
<dbReference type="InterPro" id="IPR040976">
    <property type="entry name" value="Pkinase_fungal"/>
</dbReference>
<dbReference type="EMBL" id="AZHB01000008">
    <property type="protein sequence ID" value="OAA66299.1"/>
    <property type="molecule type" value="Genomic_DNA"/>
</dbReference>
<evidence type="ECO:0000256" key="2">
    <source>
        <dbReference type="ARBA" id="ARBA00047899"/>
    </source>
</evidence>
<dbReference type="SUPFAM" id="SSF56112">
    <property type="entry name" value="Protein kinase-like (PK-like)"/>
    <property type="match status" value="1"/>
</dbReference>
<comment type="caution">
    <text evidence="6">The sequence shown here is derived from an EMBL/GenBank/DDBJ whole genome shotgun (WGS) entry which is preliminary data.</text>
</comment>
<dbReference type="InterPro" id="IPR008266">
    <property type="entry name" value="Tyr_kinase_AS"/>
</dbReference>
<dbReference type="PROSITE" id="PS00109">
    <property type="entry name" value="PROTEIN_KINASE_TYR"/>
    <property type="match status" value="1"/>
</dbReference>
<dbReference type="Proteomes" id="UP000076744">
    <property type="component" value="Unassembled WGS sequence"/>
</dbReference>
<keyword evidence="7" id="KW-1185">Reference proteome</keyword>
<accession>A0A167YGL0</accession>
<dbReference type="RefSeq" id="XP_018705323.1">
    <property type="nucleotide sequence ID" value="XM_018847743.1"/>
</dbReference>